<evidence type="ECO:0000256" key="5">
    <source>
        <dbReference type="RuleBase" id="RU003470"/>
    </source>
</evidence>
<protein>
    <recommendedName>
        <fullName evidence="2 5">D-aminoacyl-tRNA deacylase</fullName>
        <ecNumber evidence="2 5">3.1.1.96</ecNumber>
    </recommendedName>
</protein>
<dbReference type="OrthoDB" id="275783at2759"/>
<dbReference type="PANTHER" id="PTHR10472">
    <property type="entry name" value="D-TYROSYL-TRNA TYR DEACYLASE"/>
    <property type="match status" value="1"/>
</dbReference>
<dbReference type="Gene3D" id="3.50.80.10">
    <property type="entry name" value="D-tyrosyl-tRNA(Tyr) deacylase"/>
    <property type="match status" value="1"/>
</dbReference>
<dbReference type="Pfam" id="PF02580">
    <property type="entry name" value="Tyr_Deacylase"/>
    <property type="match status" value="1"/>
</dbReference>
<dbReference type="Proteomes" id="UP000748531">
    <property type="component" value="Unassembled WGS sequence"/>
</dbReference>
<dbReference type="SUPFAM" id="SSF69500">
    <property type="entry name" value="DTD-like"/>
    <property type="match status" value="1"/>
</dbReference>
<dbReference type="GO" id="GO:0051500">
    <property type="term" value="F:D-tyrosyl-tRNA(Tyr) deacylase activity"/>
    <property type="evidence" value="ECO:0007669"/>
    <property type="project" value="TreeGrafter"/>
</dbReference>
<evidence type="ECO:0000256" key="3">
    <source>
        <dbReference type="ARBA" id="ARBA00047676"/>
    </source>
</evidence>
<sequence length="542" mass="60240">MLAADVWCFVARYGTGNLCWQYVTSFATAIELAVVSLASTAERSPLLFHLDKLGGLLARFLVFLTPKQQLQFLQKFPLNGITLDGSSEPKTGESSLFLWRFVPLMVDRLQKSARALAEEQLSERITNLLHVLSQHPLDINMAIETALVLRFVGVQTRTWILKHASAIAKLSGNFLSSPACLHSTSHTPLCSPNLEATLRRPVCALSSHLAQWIGICSAGVFVPNNHYDGLLESLAQASVTCSQITMVSSPMFSFVALRAWHGWLSSVQSSAIQTNTSKSRWQRTLSVLLKTLLPIDMLPLCAIILDSIKQKLAILEKENHTDSHCSNSDSELSSCLQKFSQAFTSLETQYPGTSFTWTPSDLNALRDLSIRIARRFYHLLSPPMRAVIQRVKEASVRVNGSLVSQIGRGILVFIGLSSKDTKKDTDYIVRKILNLRLFPNEDGSRRWDKSVKDLGLEVLCVSQFTLYCELKGNKLDFHRAMEPTLSEQAYSACISQLRQAYLPERVKDGVFGAMMDVQLVNDGPVTINLDSVTSKEEVDGDN</sequence>
<evidence type="ECO:0000256" key="1">
    <source>
        <dbReference type="ARBA" id="ARBA00009673"/>
    </source>
</evidence>
<dbReference type="AlphaFoldDB" id="A0A8J4TDL0"/>
<dbReference type="NCBIfam" id="TIGR00256">
    <property type="entry name" value="D-aminoacyl-tRNA deacylase"/>
    <property type="match status" value="1"/>
</dbReference>
<evidence type="ECO:0000256" key="4">
    <source>
        <dbReference type="ARBA" id="ARBA00048018"/>
    </source>
</evidence>
<dbReference type="HAMAP" id="MF_00518">
    <property type="entry name" value="Deacylase_Dtd"/>
    <property type="match status" value="1"/>
</dbReference>
<dbReference type="InterPro" id="IPR027902">
    <property type="entry name" value="DUF4487"/>
</dbReference>
<dbReference type="InterPro" id="IPR023509">
    <property type="entry name" value="DTD-like_sf"/>
</dbReference>
<dbReference type="FunFam" id="3.50.80.10:FF:000001">
    <property type="entry name" value="D-aminoacyl-tRNA deacylase"/>
    <property type="match status" value="1"/>
</dbReference>
<reference evidence="6" key="1">
    <citation type="submission" date="2019-05" db="EMBL/GenBank/DDBJ databases">
        <title>Annotation for the trematode Paragonimus heterotremus.</title>
        <authorList>
            <person name="Choi Y.-J."/>
        </authorList>
    </citation>
    <scope>NUCLEOTIDE SEQUENCE</scope>
    <source>
        <strain evidence="6">LC</strain>
    </source>
</reference>
<dbReference type="EC" id="3.1.1.96" evidence="2 5"/>
<comment type="catalytic activity">
    <reaction evidence="4">
        <text>a D-aminoacyl-tRNA + H2O = a tRNA + a D-alpha-amino acid + H(+)</text>
        <dbReference type="Rhea" id="RHEA:13953"/>
        <dbReference type="Rhea" id="RHEA-COMP:10123"/>
        <dbReference type="Rhea" id="RHEA-COMP:10124"/>
        <dbReference type="ChEBI" id="CHEBI:15377"/>
        <dbReference type="ChEBI" id="CHEBI:15378"/>
        <dbReference type="ChEBI" id="CHEBI:59871"/>
        <dbReference type="ChEBI" id="CHEBI:78442"/>
        <dbReference type="ChEBI" id="CHEBI:79333"/>
        <dbReference type="EC" id="3.1.1.96"/>
    </reaction>
</comment>
<dbReference type="CDD" id="cd00563">
    <property type="entry name" value="Dtyr_deacylase"/>
    <property type="match status" value="1"/>
</dbReference>
<keyword evidence="5" id="KW-0694">RNA-binding</keyword>
<dbReference type="PANTHER" id="PTHR10472:SF5">
    <property type="entry name" value="D-AMINOACYL-TRNA DEACYLASE 1"/>
    <property type="match status" value="1"/>
</dbReference>
<dbReference type="GO" id="GO:0000049">
    <property type="term" value="F:tRNA binding"/>
    <property type="evidence" value="ECO:0007669"/>
    <property type="project" value="UniProtKB-KW"/>
</dbReference>
<keyword evidence="5" id="KW-0820">tRNA-binding</keyword>
<evidence type="ECO:0000313" key="7">
    <source>
        <dbReference type="Proteomes" id="UP000748531"/>
    </source>
</evidence>
<evidence type="ECO:0000256" key="2">
    <source>
        <dbReference type="ARBA" id="ARBA00013056"/>
    </source>
</evidence>
<dbReference type="InterPro" id="IPR003732">
    <property type="entry name" value="Daa-tRNA_deacyls_DTD"/>
</dbReference>
<dbReference type="EMBL" id="LUCH01003900">
    <property type="protein sequence ID" value="KAF5399597.1"/>
    <property type="molecule type" value="Genomic_DNA"/>
</dbReference>
<comment type="subcellular location">
    <subcellularLocation>
        <location evidence="5">Cytoplasm</location>
    </subcellularLocation>
</comment>
<dbReference type="GO" id="GO:0005737">
    <property type="term" value="C:cytoplasm"/>
    <property type="evidence" value="ECO:0007669"/>
    <property type="project" value="UniProtKB-SubCell"/>
</dbReference>
<proteinExistence type="inferred from homology"/>
<keyword evidence="7" id="KW-1185">Reference proteome</keyword>
<comment type="caution">
    <text evidence="6">The sequence shown here is derived from an EMBL/GenBank/DDBJ whole genome shotgun (WGS) entry which is preliminary data.</text>
</comment>
<dbReference type="Pfam" id="PF14868">
    <property type="entry name" value="DUF4487"/>
    <property type="match status" value="1"/>
</dbReference>
<gene>
    <name evidence="6" type="ORF">PHET_05823</name>
</gene>
<keyword evidence="5" id="KW-0963">Cytoplasm</keyword>
<organism evidence="6 7">
    <name type="scientific">Paragonimus heterotremus</name>
    <dbReference type="NCBI Taxonomy" id="100268"/>
    <lineage>
        <taxon>Eukaryota</taxon>
        <taxon>Metazoa</taxon>
        <taxon>Spiralia</taxon>
        <taxon>Lophotrochozoa</taxon>
        <taxon>Platyhelminthes</taxon>
        <taxon>Trematoda</taxon>
        <taxon>Digenea</taxon>
        <taxon>Plagiorchiida</taxon>
        <taxon>Troglotremata</taxon>
        <taxon>Troglotrematidae</taxon>
        <taxon>Paragonimus</taxon>
    </lineage>
</organism>
<accession>A0A8J4TDL0</accession>
<comment type="similarity">
    <text evidence="1 5">Belongs to the DTD family.</text>
</comment>
<name>A0A8J4TDL0_9TREM</name>
<keyword evidence="5" id="KW-0378">Hydrolase</keyword>
<comment type="catalytic activity">
    <reaction evidence="3">
        <text>glycyl-tRNA(Ala) + H2O = tRNA(Ala) + glycine + H(+)</text>
        <dbReference type="Rhea" id="RHEA:53744"/>
        <dbReference type="Rhea" id="RHEA-COMP:9657"/>
        <dbReference type="Rhea" id="RHEA-COMP:13640"/>
        <dbReference type="ChEBI" id="CHEBI:15377"/>
        <dbReference type="ChEBI" id="CHEBI:15378"/>
        <dbReference type="ChEBI" id="CHEBI:57305"/>
        <dbReference type="ChEBI" id="CHEBI:78442"/>
        <dbReference type="ChEBI" id="CHEBI:78522"/>
        <dbReference type="EC" id="3.1.1.96"/>
    </reaction>
</comment>
<evidence type="ECO:0000313" key="6">
    <source>
        <dbReference type="EMBL" id="KAF5399597.1"/>
    </source>
</evidence>